<dbReference type="AlphaFoldDB" id="F8NJ92"/>
<dbReference type="PRINTS" id="PR00385">
    <property type="entry name" value="P450"/>
</dbReference>
<dbReference type="SUPFAM" id="SSF48264">
    <property type="entry name" value="Cytochrome P450"/>
    <property type="match status" value="1"/>
</dbReference>
<dbReference type="HOGENOM" id="CLU_001570_25_0_1"/>
<evidence type="ECO:0000256" key="7">
    <source>
        <dbReference type="ARBA" id="ARBA00022723"/>
    </source>
</evidence>
<evidence type="ECO:0000256" key="1">
    <source>
        <dbReference type="ARBA" id="ARBA00001971"/>
    </source>
</evidence>
<dbReference type="GO" id="GO:0016705">
    <property type="term" value="F:oxidoreductase activity, acting on paired donors, with incorporation or reduction of molecular oxygen"/>
    <property type="evidence" value="ECO:0007669"/>
    <property type="project" value="InterPro"/>
</dbReference>
<evidence type="ECO:0000256" key="11">
    <source>
        <dbReference type="ARBA" id="ARBA00023033"/>
    </source>
</evidence>
<dbReference type="GO" id="GO:0020037">
    <property type="term" value="F:heme binding"/>
    <property type="evidence" value="ECO:0007669"/>
    <property type="project" value="InterPro"/>
</dbReference>
<dbReference type="RefSeq" id="XP_007313818.1">
    <property type="nucleotide sequence ID" value="XM_007313756.1"/>
</dbReference>
<reference evidence="15" key="1">
    <citation type="submission" date="2011-04" db="EMBL/GenBank/DDBJ databases">
        <title>Evolution of plant cell wall degrading machinery underlies the functional diversity of forest fungi.</title>
        <authorList>
            <consortium name="US DOE Joint Genome Institute (JGI-PGF)"/>
            <person name="Eastwood D.C."/>
            <person name="Floudas D."/>
            <person name="Binder M."/>
            <person name="Majcherczyk A."/>
            <person name="Schneider P."/>
            <person name="Aerts A."/>
            <person name="Asiegbu F.O."/>
            <person name="Baker S.E."/>
            <person name="Barry K."/>
            <person name="Bendiksby M."/>
            <person name="Blumentritt M."/>
            <person name="Coutinho P.M."/>
            <person name="Cullen D."/>
            <person name="Cullen D."/>
            <person name="Gathman A."/>
            <person name="Goodell B."/>
            <person name="Henrissat B."/>
            <person name="Ihrmark K."/>
            <person name="Kauserud H."/>
            <person name="Kohler A."/>
            <person name="LaButti K."/>
            <person name="Lapidus A."/>
            <person name="Lavin J.L."/>
            <person name="Lee Y.-H."/>
            <person name="Lindquist E."/>
            <person name="Lilly W."/>
            <person name="Lucas S."/>
            <person name="Morin E."/>
            <person name="Murat C."/>
            <person name="Oguiza J.A."/>
            <person name="Park J."/>
            <person name="Pisabarro A.G."/>
            <person name="Riley R."/>
            <person name="Rosling A."/>
            <person name="Salamov A."/>
            <person name="Schmidt O."/>
            <person name="Schmutz J."/>
            <person name="Skrede I."/>
            <person name="Stenlid J."/>
            <person name="Wiebenga A."/>
            <person name="Xie X."/>
            <person name="Kues U."/>
            <person name="Hibbett D.S."/>
            <person name="Hoffmeister D."/>
            <person name="Hogberg N."/>
            <person name="Martin F."/>
            <person name="Grigoriev I.V."/>
            <person name="Watkinson S.C."/>
        </authorList>
    </citation>
    <scope>NUCLEOTIDE SEQUENCE</scope>
    <source>
        <strain evidence="15">S7.9</strain>
    </source>
</reference>
<evidence type="ECO:0000256" key="6">
    <source>
        <dbReference type="ARBA" id="ARBA00022692"/>
    </source>
</evidence>
<comment type="pathway">
    <text evidence="3">Secondary metabolite biosynthesis; terpenoid biosynthesis.</text>
</comment>
<dbReference type="Proteomes" id="UP000008064">
    <property type="component" value="Unassembled WGS sequence"/>
</dbReference>
<evidence type="ECO:0000256" key="5">
    <source>
        <dbReference type="ARBA" id="ARBA00022617"/>
    </source>
</evidence>
<dbReference type="OrthoDB" id="1470350at2759"/>
<comment type="cofactor">
    <cofactor evidence="1 13">
        <name>heme</name>
        <dbReference type="ChEBI" id="CHEBI:30413"/>
    </cofactor>
</comment>
<dbReference type="PROSITE" id="PS00086">
    <property type="entry name" value="CYTOCHROME_P450"/>
    <property type="match status" value="1"/>
</dbReference>
<evidence type="ECO:0000256" key="12">
    <source>
        <dbReference type="ARBA" id="ARBA00023136"/>
    </source>
</evidence>
<keyword evidence="7 13" id="KW-0479">Metal-binding</keyword>
<comment type="similarity">
    <text evidence="4 14">Belongs to the cytochrome P450 family.</text>
</comment>
<keyword evidence="8" id="KW-1133">Transmembrane helix</keyword>
<evidence type="ECO:0000256" key="2">
    <source>
        <dbReference type="ARBA" id="ARBA00004370"/>
    </source>
</evidence>
<dbReference type="KEGG" id="sla:SERLADRAFT_457519"/>
<dbReference type="GO" id="GO:0016020">
    <property type="term" value="C:membrane"/>
    <property type="evidence" value="ECO:0007669"/>
    <property type="project" value="UniProtKB-SubCell"/>
</dbReference>
<name>F8NJ92_SERL9</name>
<evidence type="ECO:0000256" key="8">
    <source>
        <dbReference type="ARBA" id="ARBA00022989"/>
    </source>
</evidence>
<dbReference type="Gene3D" id="1.10.630.10">
    <property type="entry name" value="Cytochrome P450"/>
    <property type="match status" value="1"/>
</dbReference>
<proteinExistence type="inferred from homology"/>
<keyword evidence="12" id="KW-0472">Membrane</keyword>
<dbReference type="InterPro" id="IPR002401">
    <property type="entry name" value="Cyt_P450_E_grp-I"/>
</dbReference>
<comment type="subcellular location">
    <subcellularLocation>
        <location evidence="2">Membrane</location>
    </subcellularLocation>
</comment>
<dbReference type="PRINTS" id="PR00463">
    <property type="entry name" value="EP450I"/>
</dbReference>
<organism>
    <name type="scientific">Serpula lacrymans var. lacrymans (strain S7.9)</name>
    <name type="common">Dry rot fungus</name>
    <dbReference type="NCBI Taxonomy" id="578457"/>
    <lineage>
        <taxon>Eukaryota</taxon>
        <taxon>Fungi</taxon>
        <taxon>Dikarya</taxon>
        <taxon>Basidiomycota</taxon>
        <taxon>Agaricomycotina</taxon>
        <taxon>Agaricomycetes</taxon>
        <taxon>Agaricomycetidae</taxon>
        <taxon>Boletales</taxon>
        <taxon>Coniophorineae</taxon>
        <taxon>Serpulaceae</taxon>
        <taxon>Serpula</taxon>
    </lineage>
</organism>
<accession>F8NJ92</accession>
<dbReference type="GO" id="GO:0004497">
    <property type="term" value="F:monooxygenase activity"/>
    <property type="evidence" value="ECO:0007669"/>
    <property type="project" value="UniProtKB-KW"/>
</dbReference>
<evidence type="ECO:0000256" key="13">
    <source>
        <dbReference type="PIRSR" id="PIRSR602401-1"/>
    </source>
</evidence>
<protein>
    <recommendedName>
        <fullName evidence="16">Cytochrome P450</fullName>
    </recommendedName>
</protein>
<dbReference type="EMBL" id="GL945429">
    <property type="protein sequence ID" value="EGO29576.1"/>
    <property type="molecule type" value="Genomic_DNA"/>
</dbReference>
<dbReference type="PANTHER" id="PTHR24305">
    <property type="entry name" value="CYTOCHROME P450"/>
    <property type="match status" value="1"/>
</dbReference>
<dbReference type="InterPro" id="IPR050121">
    <property type="entry name" value="Cytochrome_P450_monoxygenase"/>
</dbReference>
<keyword evidence="9 14" id="KW-0560">Oxidoreductase</keyword>
<evidence type="ECO:0000256" key="10">
    <source>
        <dbReference type="ARBA" id="ARBA00023004"/>
    </source>
</evidence>
<dbReference type="InterPro" id="IPR036396">
    <property type="entry name" value="Cyt_P450_sf"/>
</dbReference>
<dbReference type="InterPro" id="IPR001128">
    <property type="entry name" value="Cyt_P450"/>
</dbReference>
<gene>
    <name evidence="15" type="ORF">SERLADRAFT_457519</name>
</gene>
<evidence type="ECO:0008006" key="16">
    <source>
        <dbReference type="Google" id="ProtNLM"/>
    </source>
</evidence>
<keyword evidence="6" id="KW-0812">Transmembrane</keyword>
<dbReference type="GO" id="GO:0005506">
    <property type="term" value="F:iron ion binding"/>
    <property type="evidence" value="ECO:0007669"/>
    <property type="project" value="InterPro"/>
</dbReference>
<feature type="binding site" description="axial binding residue" evidence="13">
    <location>
        <position position="323"/>
    </location>
    <ligand>
        <name>heme</name>
        <dbReference type="ChEBI" id="CHEBI:30413"/>
    </ligand>
    <ligandPart>
        <name>Fe</name>
        <dbReference type="ChEBI" id="CHEBI:18248"/>
    </ligandPart>
</feature>
<evidence type="ECO:0000256" key="9">
    <source>
        <dbReference type="ARBA" id="ARBA00023002"/>
    </source>
</evidence>
<dbReference type="PANTHER" id="PTHR24305:SF166">
    <property type="entry name" value="CYTOCHROME P450 12A4, MITOCHONDRIAL-RELATED"/>
    <property type="match status" value="1"/>
</dbReference>
<dbReference type="GeneID" id="18817537"/>
<dbReference type="Pfam" id="PF00067">
    <property type="entry name" value="p450"/>
    <property type="match status" value="1"/>
</dbReference>
<sequence length="386" mass="42148">MSAYGSTSSDLAIEVVPAMTQATLLITSAAGFGRRVSWDDDSSVAPAAGYALTFRSAVITAVENVLFRILTPEWFSTLSSVVTVPYLSARIQETGQAFEELGRHMLELVSSARASVVEEKSATSGAALLNNLVKANMSPEGGSKCLSDSELLSNIFGFLLAGHETSAHTLGFAISLLALHPEAQGKIYEEVHRLWPEGGPTVGSTSSYKQDFTQLPYTLAFFRETLRLFPAVPRLAKNVHTDAVLPAQCFTVGAKGSLTPGKPFSVAVPAGSVVIVDIWALHMNPLYWGDDVEDFKPARFIDSDTYRWPRDAFLSFSAGPRGCIGQRFALTESVCILASLVRRYEVLLPENMMHKPFDEQRETMLKWAPGVTLIPTNANIRLRRRT</sequence>
<evidence type="ECO:0000313" key="15">
    <source>
        <dbReference type="EMBL" id="EGO29576.1"/>
    </source>
</evidence>
<evidence type="ECO:0000256" key="14">
    <source>
        <dbReference type="RuleBase" id="RU000461"/>
    </source>
</evidence>
<keyword evidence="10 13" id="KW-0408">Iron</keyword>
<dbReference type="InterPro" id="IPR017972">
    <property type="entry name" value="Cyt_P450_CS"/>
</dbReference>
<evidence type="ECO:0000256" key="3">
    <source>
        <dbReference type="ARBA" id="ARBA00004721"/>
    </source>
</evidence>
<evidence type="ECO:0000256" key="4">
    <source>
        <dbReference type="ARBA" id="ARBA00010617"/>
    </source>
</evidence>
<keyword evidence="5 13" id="KW-0349">Heme</keyword>
<keyword evidence="11 14" id="KW-0503">Monooxygenase</keyword>